<sequence>MTSAQKIGGVARNFADSQDAKRIQHADKVAQQGSKAARALRRAEKLAENNAYKESDGLLYAPGIAD</sequence>
<protein>
    <submittedName>
        <fullName evidence="2">Uncharacterized protein</fullName>
    </submittedName>
</protein>
<evidence type="ECO:0000256" key="1">
    <source>
        <dbReference type="SAM" id="MobiDB-lite"/>
    </source>
</evidence>
<feature type="region of interest" description="Disordered" evidence="1">
    <location>
        <begin position="1"/>
        <end position="24"/>
    </location>
</feature>
<evidence type="ECO:0000313" key="3">
    <source>
        <dbReference type="Proteomes" id="UP001258017"/>
    </source>
</evidence>
<dbReference type="AlphaFoldDB" id="A0AAD9VKL3"/>
<accession>A0AAD9VKL3</accession>
<proteinExistence type="predicted"/>
<reference evidence="2" key="2">
    <citation type="journal article" date="2023" name="Commun. Biol.">
        <title>Intrasexual cuticular hydrocarbon dimorphism in a wasp sheds light on hydrocarbon biosynthesis genes in Hymenoptera.</title>
        <authorList>
            <person name="Moris V.C."/>
            <person name="Podsiadlowski L."/>
            <person name="Martin S."/>
            <person name="Oeyen J.P."/>
            <person name="Donath A."/>
            <person name="Petersen M."/>
            <person name="Wilbrandt J."/>
            <person name="Misof B."/>
            <person name="Liedtke D."/>
            <person name="Thamm M."/>
            <person name="Scheiner R."/>
            <person name="Schmitt T."/>
            <person name="Niehuis O."/>
        </authorList>
    </citation>
    <scope>NUCLEOTIDE SEQUENCE</scope>
    <source>
        <strain evidence="2">GBR_01_08_01A</strain>
    </source>
</reference>
<reference evidence="2" key="1">
    <citation type="submission" date="2021-08" db="EMBL/GenBank/DDBJ databases">
        <authorList>
            <person name="Misof B."/>
            <person name="Oliver O."/>
            <person name="Podsiadlowski L."/>
            <person name="Donath A."/>
            <person name="Peters R."/>
            <person name="Mayer C."/>
            <person name="Rust J."/>
            <person name="Gunkel S."/>
            <person name="Lesny P."/>
            <person name="Martin S."/>
            <person name="Oeyen J.P."/>
            <person name="Petersen M."/>
            <person name="Panagiotis P."/>
            <person name="Wilbrandt J."/>
            <person name="Tanja T."/>
        </authorList>
    </citation>
    <scope>NUCLEOTIDE SEQUENCE</scope>
    <source>
        <strain evidence="2">GBR_01_08_01A</strain>
        <tissue evidence="2">Thorax + abdomen</tissue>
    </source>
</reference>
<gene>
    <name evidence="2" type="ORF">KPH14_012817</name>
</gene>
<dbReference type="Proteomes" id="UP001258017">
    <property type="component" value="Unassembled WGS sequence"/>
</dbReference>
<dbReference type="EMBL" id="JAIFRP010000528">
    <property type="protein sequence ID" value="KAK2578206.1"/>
    <property type="molecule type" value="Genomic_DNA"/>
</dbReference>
<evidence type="ECO:0000313" key="2">
    <source>
        <dbReference type="EMBL" id="KAK2578206.1"/>
    </source>
</evidence>
<comment type="caution">
    <text evidence="2">The sequence shown here is derived from an EMBL/GenBank/DDBJ whole genome shotgun (WGS) entry which is preliminary data.</text>
</comment>
<name>A0AAD9VKL3_9HYME</name>
<keyword evidence="3" id="KW-1185">Reference proteome</keyword>
<organism evidence="2 3">
    <name type="scientific">Odynerus spinipes</name>
    <dbReference type="NCBI Taxonomy" id="1348599"/>
    <lineage>
        <taxon>Eukaryota</taxon>
        <taxon>Metazoa</taxon>
        <taxon>Ecdysozoa</taxon>
        <taxon>Arthropoda</taxon>
        <taxon>Hexapoda</taxon>
        <taxon>Insecta</taxon>
        <taxon>Pterygota</taxon>
        <taxon>Neoptera</taxon>
        <taxon>Endopterygota</taxon>
        <taxon>Hymenoptera</taxon>
        <taxon>Apocrita</taxon>
        <taxon>Aculeata</taxon>
        <taxon>Vespoidea</taxon>
        <taxon>Vespidae</taxon>
        <taxon>Eumeninae</taxon>
        <taxon>Odynerus</taxon>
    </lineage>
</organism>